<keyword evidence="1" id="KW-0175">Coiled coil</keyword>
<name>A0A8S3UJ20_MYTED</name>
<evidence type="ECO:0000313" key="4">
    <source>
        <dbReference type="Proteomes" id="UP000683360"/>
    </source>
</evidence>
<reference evidence="3" key="1">
    <citation type="submission" date="2021-03" db="EMBL/GenBank/DDBJ databases">
        <authorList>
            <person name="Bekaert M."/>
        </authorList>
    </citation>
    <scope>NUCLEOTIDE SEQUENCE</scope>
</reference>
<comment type="caution">
    <text evidence="3">The sequence shown here is derived from an EMBL/GenBank/DDBJ whole genome shotgun (WGS) entry which is preliminary data.</text>
</comment>
<organism evidence="3 4">
    <name type="scientific">Mytilus edulis</name>
    <name type="common">Blue mussel</name>
    <dbReference type="NCBI Taxonomy" id="6550"/>
    <lineage>
        <taxon>Eukaryota</taxon>
        <taxon>Metazoa</taxon>
        <taxon>Spiralia</taxon>
        <taxon>Lophotrochozoa</taxon>
        <taxon>Mollusca</taxon>
        <taxon>Bivalvia</taxon>
        <taxon>Autobranchia</taxon>
        <taxon>Pteriomorphia</taxon>
        <taxon>Mytilida</taxon>
        <taxon>Mytiloidea</taxon>
        <taxon>Mytilidae</taxon>
        <taxon>Mytilinae</taxon>
        <taxon>Mytilus</taxon>
    </lineage>
</organism>
<dbReference type="EMBL" id="CAJPWZ010002863">
    <property type="protein sequence ID" value="CAG2246388.1"/>
    <property type="molecule type" value="Genomic_DNA"/>
</dbReference>
<proteinExistence type="predicted"/>
<accession>A0A8S3UJ20</accession>
<feature type="signal peptide" evidence="2">
    <location>
        <begin position="1"/>
        <end position="21"/>
    </location>
</feature>
<evidence type="ECO:0000313" key="3">
    <source>
        <dbReference type="EMBL" id="CAG2246388.1"/>
    </source>
</evidence>
<evidence type="ECO:0000256" key="2">
    <source>
        <dbReference type="SAM" id="SignalP"/>
    </source>
</evidence>
<dbReference type="OrthoDB" id="10372202at2759"/>
<keyword evidence="4" id="KW-1185">Reference proteome</keyword>
<dbReference type="Proteomes" id="UP000683360">
    <property type="component" value="Unassembled WGS sequence"/>
</dbReference>
<evidence type="ECO:0000256" key="1">
    <source>
        <dbReference type="SAM" id="Coils"/>
    </source>
</evidence>
<dbReference type="AlphaFoldDB" id="A0A8S3UJ20"/>
<keyword evidence="2" id="KW-0732">Signal</keyword>
<gene>
    <name evidence="3" type="ORF">MEDL_58362</name>
</gene>
<sequence length="346" mass="39220">MINYLVAKILVVSFIFHGGCSFLLDSSTVKPSGGGQYLTTRHYMQLMDLLYEEKQTRRQLEQIVTTLQTKVDAMSNNGGQQAVNITAYLQPYAIRLENQEKELATVRKTYDSLLQKKNAEITKLSSTMTVLEQNYTSLLHDSTVTQTDYHRLKLEVEGLKQIKNLDVANGLQETKNDINMLKASNQARSQDFLALYNLTTEQYQLKKTSALPKRNLTTFIMVRSIVDTKIQDLNDKMYRLEISQNLTSLRVNTTVYTLSKKDSVIDNEVRGLNDKMTRLENSQNWIGMQVNTTVRSLSTKVGFTACYGTMVTGGRLQFATVKSSHGMSVATAFRNGKFLLPKQDFI</sequence>
<feature type="chain" id="PRO_5035915880" evidence="2">
    <location>
        <begin position="22"/>
        <end position="346"/>
    </location>
</feature>
<protein>
    <submittedName>
        <fullName evidence="3">Uncharacterized protein</fullName>
    </submittedName>
</protein>
<feature type="coiled-coil region" evidence="1">
    <location>
        <begin position="57"/>
        <end position="134"/>
    </location>
</feature>